<dbReference type="Gene3D" id="1.10.166.10">
    <property type="entry name" value="Tetrahydrodipicolinate-N-succinyltransferase, N-terminal domain"/>
    <property type="match status" value="1"/>
</dbReference>
<dbReference type="InterPro" id="IPR023180">
    <property type="entry name" value="THP_succinylTrfase_dom1"/>
</dbReference>
<comment type="similarity">
    <text evidence="1">Belongs to the transferase hexapeptide repeat family.</text>
</comment>
<keyword evidence="3" id="KW-0808">Transferase</keyword>
<feature type="non-terminal residue" evidence="3">
    <location>
        <position position="67"/>
    </location>
</feature>
<sequence length="67" mass="7629">MTDRELIDGAYAGDVELADVAEAVHRTIALLDRGELRVAQKISGEWVVNQWIKEAILLYFRITEVRT</sequence>
<protein>
    <submittedName>
        <fullName evidence="3">2,3,4,5-tetrahydropyridine-2,6-dicarboxylate N-succinyltransferase</fullName>
        <ecNumber evidence="3">2.3.1.117</ecNumber>
    </submittedName>
</protein>
<proteinExistence type="inferred from homology"/>
<dbReference type="EMBL" id="UOEI01000358">
    <property type="protein sequence ID" value="VAW03217.1"/>
    <property type="molecule type" value="Genomic_DNA"/>
</dbReference>
<organism evidence="3">
    <name type="scientific">hydrothermal vent metagenome</name>
    <dbReference type="NCBI Taxonomy" id="652676"/>
    <lineage>
        <taxon>unclassified sequences</taxon>
        <taxon>metagenomes</taxon>
        <taxon>ecological metagenomes</taxon>
    </lineage>
</organism>
<dbReference type="AlphaFoldDB" id="A0A3B0SQD1"/>
<dbReference type="Pfam" id="PF14805">
    <property type="entry name" value="THDPS_N_2"/>
    <property type="match status" value="1"/>
</dbReference>
<name>A0A3B0SQD1_9ZZZZ</name>
<dbReference type="InterPro" id="IPR037133">
    <property type="entry name" value="THP_succinylTrfase_N_sf"/>
</dbReference>
<dbReference type="GO" id="GO:0008666">
    <property type="term" value="F:2,3,4,5-tetrahydropyridine-2,6-dicarboxylate N-succinyltransferase activity"/>
    <property type="evidence" value="ECO:0007669"/>
    <property type="project" value="UniProtKB-EC"/>
</dbReference>
<evidence type="ECO:0000259" key="2">
    <source>
        <dbReference type="Pfam" id="PF14805"/>
    </source>
</evidence>
<evidence type="ECO:0000256" key="1">
    <source>
        <dbReference type="ARBA" id="ARBA00007274"/>
    </source>
</evidence>
<evidence type="ECO:0000313" key="3">
    <source>
        <dbReference type="EMBL" id="VAW03217.1"/>
    </source>
</evidence>
<keyword evidence="3" id="KW-0012">Acyltransferase</keyword>
<accession>A0A3B0SQD1</accession>
<reference evidence="3" key="1">
    <citation type="submission" date="2018-06" db="EMBL/GenBank/DDBJ databases">
        <authorList>
            <person name="Zhirakovskaya E."/>
        </authorList>
    </citation>
    <scope>NUCLEOTIDE SEQUENCE</scope>
</reference>
<dbReference type="EC" id="2.3.1.117" evidence="3"/>
<feature type="domain" description="Tetrahydrodipicolinate-N-succinyltransferase chain A" evidence="2">
    <location>
        <begin position="18"/>
        <end position="62"/>
    </location>
</feature>
<gene>
    <name evidence="3" type="ORF">MNBD_ACTINO01-780</name>
</gene>